<name>A0ABX9WT39_9GAMM</name>
<sequence>MGAYFGIGYRASSNNYGERKLSVVLNRQASDVLVALFDEVLQDNYPCIYEKIMEVLVLDQVNFYELNEAEFNETIKVIRNYLATRKEKNEGQLYQKRIWEEEIEPLVQQDERYQQ</sequence>
<dbReference type="RefSeq" id="WP_123251276.1">
    <property type="nucleotide sequence ID" value="NZ_RJLS01000019.1"/>
</dbReference>
<protein>
    <submittedName>
        <fullName evidence="1">Uncharacterized protein</fullName>
    </submittedName>
</protein>
<evidence type="ECO:0000313" key="1">
    <source>
        <dbReference type="EMBL" id="RNM21555.1"/>
    </source>
</evidence>
<evidence type="ECO:0000313" key="2">
    <source>
        <dbReference type="Proteomes" id="UP000271870"/>
    </source>
</evidence>
<organism evidence="1 2">
    <name type="scientific">Dickeya undicola</name>
    <dbReference type="NCBI Taxonomy" id="1577887"/>
    <lineage>
        <taxon>Bacteria</taxon>
        <taxon>Pseudomonadati</taxon>
        <taxon>Pseudomonadota</taxon>
        <taxon>Gammaproteobacteria</taxon>
        <taxon>Enterobacterales</taxon>
        <taxon>Pectobacteriaceae</taxon>
        <taxon>Dickeya</taxon>
    </lineage>
</organism>
<comment type="caution">
    <text evidence="1">The sequence shown here is derived from an EMBL/GenBank/DDBJ whole genome shotgun (WGS) entry which is preliminary data.</text>
</comment>
<proteinExistence type="predicted"/>
<dbReference type="Proteomes" id="UP000271870">
    <property type="component" value="Unassembled WGS sequence"/>
</dbReference>
<keyword evidence="2" id="KW-1185">Reference proteome</keyword>
<dbReference type="EMBL" id="RJLS01000019">
    <property type="protein sequence ID" value="RNM21555.1"/>
    <property type="molecule type" value="Genomic_DNA"/>
</dbReference>
<reference evidence="1 2" key="1">
    <citation type="submission" date="2018-11" db="EMBL/GenBank/DDBJ databases">
        <title>Characterization of surface water Dickeya isolates.</title>
        <authorList>
            <person name="Van Gijsegem F."/>
            <person name="Pedron J."/>
        </authorList>
    </citation>
    <scope>NUCLEOTIDE SEQUENCE [LARGE SCALE GENOMIC DNA]</scope>
    <source>
        <strain evidence="1 2">FVG10-MFV-A16</strain>
    </source>
</reference>
<accession>A0ABX9WT39</accession>
<gene>
    <name evidence="1" type="ORF">EFS38_15500</name>
</gene>